<name>A0A7W4TR05_KINRA</name>
<evidence type="ECO:0000256" key="1">
    <source>
        <dbReference type="SAM" id="MobiDB-lite"/>
    </source>
</evidence>
<feature type="compositionally biased region" description="Basic and acidic residues" evidence="1">
    <location>
        <begin position="1"/>
        <end position="15"/>
    </location>
</feature>
<reference evidence="3 4" key="1">
    <citation type="submission" date="2020-08" db="EMBL/GenBank/DDBJ databases">
        <title>The Agave Microbiome: Exploring the role of microbial communities in plant adaptations to desert environments.</title>
        <authorList>
            <person name="Partida-Martinez L.P."/>
        </authorList>
    </citation>
    <scope>NUCLEOTIDE SEQUENCE [LARGE SCALE GENOMIC DNA]</scope>
    <source>
        <strain evidence="3 4">AS2.23</strain>
    </source>
</reference>
<keyword evidence="2" id="KW-0812">Transmembrane</keyword>
<comment type="caution">
    <text evidence="3">The sequence shown here is derived from an EMBL/GenBank/DDBJ whole genome shotgun (WGS) entry which is preliminary data.</text>
</comment>
<feature type="transmembrane region" description="Helical" evidence="2">
    <location>
        <begin position="29"/>
        <end position="47"/>
    </location>
</feature>
<evidence type="ECO:0000256" key="2">
    <source>
        <dbReference type="SAM" id="Phobius"/>
    </source>
</evidence>
<evidence type="ECO:0000313" key="4">
    <source>
        <dbReference type="Proteomes" id="UP000533269"/>
    </source>
</evidence>
<dbReference type="RefSeq" id="WP_041292047.1">
    <property type="nucleotide sequence ID" value="NZ_JACHVY010000009.1"/>
</dbReference>
<evidence type="ECO:0000313" key="3">
    <source>
        <dbReference type="EMBL" id="MBB2903515.1"/>
    </source>
</evidence>
<feature type="transmembrane region" description="Helical" evidence="2">
    <location>
        <begin position="53"/>
        <end position="72"/>
    </location>
</feature>
<proteinExistence type="predicted"/>
<reference evidence="3 4" key="2">
    <citation type="submission" date="2020-08" db="EMBL/GenBank/DDBJ databases">
        <authorList>
            <person name="Partida-Martinez L."/>
            <person name="Huntemann M."/>
            <person name="Clum A."/>
            <person name="Wang J."/>
            <person name="Palaniappan K."/>
            <person name="Ritter S."/>
            <person name="Chen I.-M."/>
            <person name="Stamatis D."/>
            <person name="Reddy T."/>
            <person name="O'Malley R."/>
            <person name="Daum C."/>
            <person name="Shapiro N."/>
            <person name="Ivanova N."/>
            <person name="Kyrpides N."/>
            <person name="Woyke T."/>
        </authorList>
    </citation>
    <scope>NUCLEOTIDE SEQUENCE [LARGE SCALE GENOMIC DNA]</scope>
    <source>
        <strain evidence="3 4">AS2.23</strain>
    </source>
</reference>
<keyword evidence="2" id="KW-0472">Membrane</keyword>
<gene>
    <name evidence="3" type="ORF">FHR75_004357</name>
</gene>
<feature type="region of interest" description="Disordered" evidence="1">
    <location>
        <begin position="1"/>
        <end position="24"/>
    </location>
</feature>
<dbReference type="Proteomes" id="UP000533269">
    <property type="component" value="Unassembled WGS sequence"/>
</dbReference>
<accession>A0A7W4TR05</accession>
<organism evidence="3 4">
    <name type="scientific">Kineococcus radiotolerans</name>
    <dbReference type="NCBI Taxonomy" id="131568"/>
    <lineage>
        <taxon>Bacteria</taxon>
        <taxon>Bacillati</taxon>
        <taxon>Actinomycetota</taxon>
        <taxon>Actinomycetes</taxon>
        <taxon>Kineosporiales</taxon>
        <taxon>Kineosporiaceae</taxon>
        <taxon>Kineococcus</taxon>
    </lineage>
</organism>
<sequence length="77" mass="7907">MKDPYAIENPADRRGAVPPPPAPTRSRPLWAWVLLVVGLLVNVAGSAGTLPLAVGVTGGVTALGGIVGLVTARRSRR</sequence>
<keyword evidence="2" id="KW-1133">Transmembrane helix</keyword>
<protein>
    <submittedName>
        <fullName evidence="3">Uncharacterized protein</fullName>
    </submittedName>
</protein>
<dbReference type="AlphaFoldDB" id="A0A7W4TR05"/>
<dbReference type="EMBL" id="JACHVY010000009">
    <property type="protein sequence ID" value="MBB2903515.1"/>
    <property type="molecule type" value="Genomic_DNA"/>
</dbReference>